<feature type="non-terminal residue" evidence="2">
    <location>
        <position position="113"/>
    </location>
</feature>
<gene>
    <name evidence="2" type="primary">Dusp11_1</name>
    <name evidence="2" type="ORF">CROSUL_R01397</name>
</gene>
<dbReference type="PROSITE" id="PS00383">
    <property type="entry name" value="TYR_PHOSPHATASE_1"/>
    <property type="match status" value="1"/>
</dbReference>
<evidence type="ECO:0000313" key="2">
    <source>
        <dbReference type="EMBL" id="NWS79134.1"/>
    </source>
</evidence>
<sequence>FNIISPQSFNLNLHPEERFSPRDLLKKINEQKEELGLVIDLTHTTRYYRPEELPATLSYSKILTMGREIPNKDTVLRFRCVVKKFLRDNKDNDKLIGVHCTHGLNRTGYMVCR</sequence>
<evidence type="ECO:0000259" key="1">
    <source>
        <dbReference type="PROSITE" id="PS50056"/>
    </source>
</evidence>
<dbReference type="SUPFAM" id="SSF52799">
    <property type="entry name" value="(Phosphotyrosine protein) phosphatases II"/>
    <property type="match status" value="1"/>
</dbReference>
<proteinExistence type="predicted"/>
<dbReference type="InterPro" id="IPR051029">
    <property type="entry name" value="mRNA_Capping_Enz/RNA_Phosphat"/>
</dbReference>
<comment type="caution">
    <text evidence="2">The sequence shown here is derived from an EMBL/GenBank/DDBJ whole genome shotgun (WGS) entry which is preliminary data.</text>
</comment>
<dbReference type="EMBL" id="VYZB01002367">
    <property type="protein sequence ID" value="NWS79134.1"/>
    <property type="molecule type" value="Genomic_DNA"/>
</dbReference>
<name>A0A7K5ICT3_CROSL</name>
<reference evidence="2 3" key="1">
    <citation type="submission" date="2019-09" db="EMBL/GenBank/DDBJ databases">
        <title>Bird 10,000 Genomes (B10K) Project - Family phase.</title>
        <authorList>
            <person name="Zhang G."/>
        </authorList>
    </citation>
    <scope>NUCLEOTIDE SEQUENCE [LARGE SCALE GENOMIC DNA]</scope>
    <source>
        <strain evidence="2">B10K-DU-003-44</strain>
        <tissue evidence="2">Muscle</tissue>
    </source>
</reference>
<feature type="non-terminal residue" evidence="2">
    <location>
        <position position="1"/>
    </location>
</feature>
<dbReference type="InterPro" id="IPR000387">
    <property type="entry name" value="Tyr_Pase_dom"/>
</dbReference>
<evidence type="ECO:0000313" key="3">
    <source>
        <dbReference type="Proteomes" id="UP000549499"/>
    </source>
</evidence>
<dbReference type="PANTHER" id="PTHR10367:SF18">
    <property type="entry name" value="RNA_RNP COMPLEX-1-INTERACTING PHOSPHATASE"/>
    <property type="match status" value="1"/>
</dbReference>
<organism evidence="2 3">
    <name type="scientific">Crotophaga sulcirostris</name>
    <name type="common">Groove-billed ani</name>
    <dbReference type="NCBI Taxonomy" id="33598"/>
    <lineage>
        <taxon>Eukaryota</taxon>
        <taxon>Metazoa</taxon>
        <taxon>Chordata</taxon>
        <taxon>Craniata</taxon>
        <taxon>Vertebrata</taxon>
        <taxon>Euteleostomi</taxon>
        <taxon>Archelosauria</taxon>
        <taxon>Archosauria</taxon>
        <taxon>Dinosauria</taxon>
        <taxon>Saurischia</taxon>
        <taxon>Theropoda</taxon>
        <taxon>Coelurosauria</taxon>
        <taxon>Aves</taxon>
        <taxon>Neognathae</taxon>
        <taxon>Neoaves</taxon>
        <taxon>Otidimorphae</taxon>
        <taxon>Cuculiformes</taxon>
        <taxon>Crotophagidae</taxon>
        <taxon>Crotophaga</taxon>
    </lineage>
</organism>
<dbReference type="GO" id="GO:0004651">
    <property type="term" value="F:polynucleotide 5'-phosphatase activity"/>
    <property type="evidence" value="ECO:0007669"/>
    <property type="project" value="TreeGrafter"/>
</dbReference>
<accession>A0A7K5ICT3</accession>
<keyword evidence="3" id="KW-1185">Reference proteome</keyword>
<dbReference type="Proteomes" id="UP000549499">
    <property type="component" value="Unassembled WGS sequence"/>
</dbReference>
<dbReference type="Gene3D" id="3.90.190.10">
    <property type="entry name" value="Protein tyrosine phosphatase superfamily"/>
    <property type="match status" value="1"/>
</dbReference>
<feature type="domain" description="Tyrosine specific protein phosphatases" evidence="1">
    <location>
        <begin position="76"/>
        <end position="113"/>
    </location>
</feature>
<protein>
    <submittedName>
        <fullName evidence="2">DUS11 phosphatase</fullName>
    </submittedName>
</protein>
<dbReference type="PROSITE" id="PS50056">
    <property type="entry name" value="TYR_PHOSPHATASE_2"/>
    <property type="match status" value="1"/>
</dbReference>
<dbReference type="InterPro" id="IPR029021">
    <property type="entry name" value="Prot-tyrosine_phosphatase-like"/>
</dbReference>
<dbReference type="AlphaFoldDB" id="A0A7K5ICT3"/>
<dbReference type="InterPro" id="IPR016130">
    <property type="entry name" value="Tyr_Pase_AS"/>
</dbReference>
<dbReference type="PANTHER" id="PTHR10367">
    <property type="entry name" value="MRNA-CAPPING ENZYME"/>
    <property type="match status" value="1"/>
</dbReference>
<dbReference type="OrthoDB" id="428974at2759"/>